<reference evidence="1 2" key="1">
    <citation type="submission" date="2020-04" db="EMBL/GenBank/DDBJ databases">
        <authorList>
            <person name="De Canck E."/>
        </authorList>
    </citation>
    <scope>NUCLEOTIDE SEQUENCE [LARGE SCALE GENOMIC DNA]</scope>
    <source>
        <strain evidence="1 2">LMG 27177</strain>
    </source>
</reference>
<dbReference type="EMBL" id="CADIKI010000004">
    <property type="protein sequence ID" value="CAB3784208.1"/>
    <property type="molecule type" value="Genomic_DNA"/>
</dbReference>
<organism evidence="1 2">
    <name type="scientific">Paraburkholderia fynbosensis</name>
    <dbReference type="NCBI Taxonomy" id="1200993"/>
    <lineage>
        <taxon>Bacteria</taxon>
        <taxon>Pseudomonadati</taxon>
        <taxon>Pseudomonadota</taxon>
        <taxon>Betaproteobacteria</taxon>
        <taxon>Burkholderiales</taxon>
        <taxon>Burkholderiaceae</taxon>
        <taxon>Paraburkholderia</taxon>
    </lineage>
</organism>
<sequence>MMRQGARVSSEHRLALCPNDQYFYAHWSHWSPRPTGRIGTFDIAGAIDRPDLCRTSFKRCRLNRTKPGWPWRRGDQRFESVVQMRLDYVDRQWRARTTITYLFPSNRHRRQYMYFINCRRMEASHNDWQMALQERDSRTWVSFEPRLRPTRLNRHETLRVTTTVHFGRHLPLKVRLAVDALADALPNLMARAAETSPVHADPA</sequence>
<accession>A0A6J5FTY1</accession>
<dbReference type="AlphaFoldDB" id="A0A6J5FTY1"/>
<proteinExistence type="predicted"/>
<gene>
    <name evidence="1" type="ORF">LMG27177_01568</name>
</gene>
<keyword evidence="2" id="KW-1185">Reference proteome</keyword>
<name>A0A6J5FTY1_9BURK</name>
<evidence type="ECO:0000313" key="1">
    <source>
        <dbReference type="EMBL" id="CAB3784208.1"/>
    </source>
</evidence>
<dbReference type="Proteomes" id="UP000494252">
    <property type="component" value="Unassembled WGS sequence"/>
</dbReference>
<protein>
    <submittedName>
        <fullName evidence="1">Uncharacterized protein</fullName>
    </submittedName>
</protein>
<evidence type="ECO:0000313" key="2">
    <source>
        <dbReference type="Proteomes" id="UP000494252"/>
    </source>
</evidence>